<organism evidence="1 2">
    <name type="scientific">Clostridium chromiireducens</name>
    <dbReference type="NCBI Taxonomy" id="225345"/>
    <lineage>
        <taxon>Bacteria</taxon>
        <taxon>Bacillati</taxon>
        <taxon>Bacillota</taxon>
        <taxon>Clostridia</taxon>
        <taxon>Eubacteriales</taxon>
        <taxon>Clostridiaceae</taxon>
        <taxon>Clostridium</taxon>
    </lineage>
</organism>
<dbReference type="EMBL" id="WSRQ01000021">
    <property type="protein sequence ID" value="MVX64771.1"/>
    <property type="molecule type" value="Genomic_DNA"/>
</dbReference>
<evidence type="ECO:0000313" key="2">
    <source>
        <dbReference type="Proteomes" id="UP000656077"/>
    </source>
</evidence>
<dbReference type="Proteomes" id="UP000656077">
    <property type="component" value="Unassembled WGS sequence"/>
</dbReference>
<reference evidence="1" key="1">
    <citation type="submission" date="2019-12" db="EMBL/GenBank/DDBJ databases">
        <title>Microbes associate with the intestines of laboratory mice.</title>
        <authorList>
            <person name="Navarre W."/>
            <person name="Wong E."/>
        </authorList>
    </citation>
    <scope>NUCLEOTIDE SEQUENCE</scope>
    <source>
        <strain evidence="1">NM79_F5</strain>
    </source>
</reference>
<name>A0A964RN59_9CLOT</name>
<proteinExistence type="predicted"/>
<protein>
    <submittedName>
        <fullName evidence="1">Uncharacterized protein</fullName>
    </submittedName>
</protein>
<dbReference type="AlphaFoldDB" id="A0A964RN59"/>
<sequence length="56" mass="6466">MLTYRNKWYSIVTVANEYGCGFLKLEVVPIFTCSKCKIWTSKDGTTSNEEILHPYS</sequence>
<dbReference type="RefSeq" id="WP_160359619.1">
    <property type="nucleotide sequence ID" value="NZ_WSRQ01000021.1"/>
</dbReference>
<gene>
    <name evidence="1" type="ORF">GKZ28_13815</name>
</gene>
<evidence type="ECO:0000313" key="1">
    <source>
        <dbReference type="EMBL" id="MVX64771.1"/>
    </source>
</evidence>
<accession>A0A964RN59</accession>
<comment type="caution">
    <text evidence="1">The sequence shown here is derived from an EMBL/GenBank/DDBJ whole genome shotgun (WGS) entry which is preliminary data.</text>
</comment>